<dbReference type="EMBL" id="JABSTU010000010">
    <property type="protein sequence ID" value="KAH8018588.1"/>
    <property type="molecule type" value="Genomic_DNA"/>
</dbReference>
<evidence type="ECO:0000256" key="1">
    <source>
        <dbReference type="SAM" id="MobiDB-lite"/>
    </source>
</evidence>
<protein>
    <submittedName>
        <fullName evidence="2">Uncharacterized protein</fullName>
    </submittedName>
</protein>
<organism evidence="2 3">
    <name type="scientific">Rhipicephalus microplus</name>
    <name type="common">Cattle tick</name>
    <name type="synonym">Boophilus microplus</name>
    <dbReference type="NCBI Taxonomy" id="6941"/>
    <lineage>
        <taxon>Eukaryota</taxon>
        <taxon>Metazoa</taxon>
        <taxon>Ecdysozoa</taxon>
        <taxon>Arthropoda</taxon>
        <taxon>Chelicerata</taxon>
        <taxon>Arachnida</taxon>
        <taxon>Acari</taxon>
        <taxon>Parasitiformes</taxon>
        <taxon>Ixodida</taxon>
        <taxon>Ixodoidea</taxon>
        <taxon>Ixodidae</taxon>
        <taxon>Rhipicephalinae</taxon>
        <taxon>Rhipicephalus</taxon>
        <taxon>Boophilus</taxon>
    </lineage>
</organism>
<name>A0A9J6D8Z2_RHIMP</name>
<evidence type="ECO:0000313" key="3">
    <source>
        <dbReference type="Proteomes" id="UP000821866"/>
    </source>
</evidence>
<reference evidence="2" key="2">
    <citation type="submission" date="2021-09" db="EMBL/GenBank/DDBJ databases">
        <authorList>
            <person name="Jia N."/>
            <person name="Wang J."/>
            <person name="Shi W."/>
            <person name="Du L."/>
            <person name="Sun Y."/>
            <person name="Zhan W."/>
            <person name="Jiang J."/>
            <person name="Wang Q."/>
            <person name="Zhang B."/>
            <person name="Ji P."/>
            <person name="Sakyi L.B."/>
            <person name="Cui X."/>
            <person name="Yuan T."/>
            <person name="Jiang B."/>
            <person name="Yang W."/>
            <person name="Lam T.T.-Y."/>
            <person name="Chang Q."/>
            <person name="Ding S."/>
            <person name="Wang X."/>
            <person name="Zhu J."/>
            <person name="Ruan X."/>
            <person name="Zhao L."/>
            <person name="Wei J."/>
            <person name="Que T."/>
            <person name="Du C."/>
            <person name="Cheng J."/>
            <person name="Dai P."/>
            <person name="Han X."/>
            <person name="Huang E."/>
            <person name="Gao Y."/>
            <person name="Liu J."/>
            <person name="Shao H."/>
            <person name="Ye R."/>
            <person name="Li L."/>
            <person name="Wei W."/>
            <person name="Wang X."/>
            <person name="Wang C."/>
            <person name="Huo Q."/>
            <person name="Li W."/>
            <person name="Guo W."/>
            <person name="Chen H."/>
            <person name="Chen S."/>
            <person name="Zhou L."/>
            <person name="Zhou L."/>
            <person name="Ni X."/>
            <person name="Tian J."/>
            <person name="Zhou Y."/>
            <person name="Sheng Y."/>
            <person name="Liu T."/>
            <person name="Pan Y."/>
            <person name="Xia L."/>
            <person name="Li J."/>
            <person name="Zhao F."/>
            <person name="Cao W."/>
        </authorList>
    </citation>
    <scope>NUCLEOTIDE SEQUENCE</scope>
    <source>
        <strain evidence="2">Rmic-2018</strain>
        <tissue evidence="2">Larvae</tissue>
    </source>
</reference>
<accession>A0A9J6D8Z2</accession>
<feature type="region of interest" description="Disordered" evidence="1">
    <location>
        <begin position="16"/>
        <end position="39"/>
    </location>
</feature>
<reference evidence="2" key="1">
    <citation type="journal article" date="2020" name="Cell">
        <title>Large-Scale Comparative Analyses of Tick Genomes Elucidate Their Genetic Diversity and Vector Capacities.</title>
        <authorList>
            <consortium name="Tick Genome and Microbiome Consortium (TIGMIC)"/>
            <person name="Jia N."/>
            <person name="Wang J."/>
            <person name="Shi W."/>
            <person name="Du L."/>
            <person name="Sun Y."/>
            <person name="Zhan W."/>
            <person name="Jiang J.F."/>
            <person name="Wang Q."/>
            <person name="Zhang B."/>
            <person name="Ji P."/>
            <person name="Bell-Sakyi L."/>
            <person name="Cui X.M."/>
            <person name="Yuan T.T."/>
            <person name="Jiang B.G."/>
            <person name="Yang W.F."/>
            <person name="Lam T.T."/>
            <person name="Chang Q.C."/>
            <person name="Ding S.J."/>
            <person name="Wang X.J."/>
            <person name="Zhu J.G."/>
            <person name="Ruan X.D."/>
            <person name="Zhao L."/>
            <person name="Wei J.T."/>
            <person name="Ye R.Z."/>
            <person name="Que T.C."/>
            <person name="Du C.H."/>
            <person name="Zhou Y.H."/>
            <person name="Cheng J.X."/>
            <person name="Dai P.F."/>
            <person name="Guo W.B."/>
            <person name="Han X.H."/>
            <person name="Huang E.J."/>
            <person name="Li L.F."/>
            <person name="Wei W."/>
            <person name="Gao Y.C."/>
            <person name="Liu J.Z."/>
            <person name="Shao H.Z."/>
            <person name="Wang X."/>
            <person name="Wang C.C."/>
            <person name="Yang T.C."/>
            <person name="Huo Q.B."/>
            <person name="Li W."/>
            <person name="Chen H.Y."/>
            <person name="Chen S.E."/>
            <person name="Zhou L.G."/>
            <person name="Ni X.B."/>
            <person name="Tian J.H."/>
            <person name="Sheng Y."/>
            <person name="Liu T."/>
            <person name="Pan Y.S."/>
            <person name="Xia L.Y."/>
            <person name="Li J."/>
            <person name="Zhao F."/>
            <person name="Cao W.C."/>
        </authorList>
    </citation>
    <scope>NUCLEOTIDE SEQUENCE</scope>
    <source>
        <strain evidence="2">Rmic-2018</strain>
    </source>
</reference>
<dbReference type="Proteomes" id="UP000821866">
    <property type="component" value="Chromosome 8"/>
</dbReference>
<comment type="caution">
    <text evidence="2">The sequence shown here is derived from an EMBL/GenBank/DDBJ whole genome shotgun (WGS) entry which is preliminary data.</text>
</comment>
<gene>
    <name evidence="2" type="ORF">HPB51_009027</name>
</gene>
<dbReference type="AlphaFoldDB" id="A0A9J6D8Z2"/>
<sequence>MTQVVVVRKTTFLGPPPPSDLSGCRQPFSSGPDVRSRSHIGPKRKPLFWPIQRVAGHLKELFPSGPLCRGLEHGKGGRRSDMGTELLLRNSSFAQGPWRGPSLPGLGSRASAGRFSLRVPLFQSFSSCLAPQLFLRRRGIPARSRRCPFNQFASPFRPAPNGSIICSLALFVALRYIFASHLDERERQRDRGKKLNKIQCEHEGA</sequence>
<keyword evidence="3" id="KW-1185">Reference proteome</keyword>
<evidence type="ECO:0000313" key="2">
    <source>
        <dbReference type="EMBL" id="KAH8018588.1"/>
    </source>
</evidence>
<proteinExistence type="predicted"/>